<dbReference type="GO" id="GO:0030001">
    <property type="term" value="P:metal ion transport"/>
    <property type="evidence" value="ECO:0007669"/>
    <property type="project" value="UniProtKB-ARBA"/>
</dbReference>
<feature type="transmembrane region" description="Helical" evidence="8">
    <location>
        <begin position="21"/>
        <end position="48"/>
    </location>
</feature>
<feature type="transmembrane region" description="Helical" evidence="8">
    <location>
        <begin position="138"/>
        <end position="157"/>
    </location>
</feature>
<evidence type="ECO:0000256" key="2">
    <source>
        <dbReference type="ARBA" id="ARBA00022448"/>
    </source>
</evidence>
<gene>
    <name evidence="9" type="ORF">GA0070606_0037</name>
</gene>
<dbReference type="InterPro" id="IPR003445">
    <property type="entry name" value="Cat_transpt"/>
</dbReference>
<organism evidence="9 10">
    <name type="scientific">Micromonospora citrea</name>
    <dbReference type="NCBI Taxonomy" id="47855"/>
    <lineage>
        <taxon>Bacteria</taxon>
        <taxon>Bacillati</taxon>
        <taxon>Actinomycetota</taxon>
        <taxon>Actinomycetes</taxon>
        <taxon>Micromonosporales</taxon>
        <taxon>Micromonosporaceae</taxon>
        <taxon>Micromonospora</taxon>
    </lineage>
</organism>
<dbReference type="PANTHER" id="PTHR32024:SF1">
    <property type="entry name" value="KTR SYSTEM POTASSIUM UPTAKE PROTEIN B"/>
    <property type="match status" value="1"/>
</dbReference>
<evidence type="ECO:0000256" key="6">
    <source>
        <dbReference type="ARBA" id="ARBA00023065"/>
    </source>
</evidence>
<dbReference type="EMBL" id="FMHZ01000001">
    <property type="protein sequence ID" value="SCL43846.1"/>
    <property type="molecule type" value="Genomic_DNA"/>
</dbReference>
<sequence length="540" mass="56835">MWEARGGRHAQRVNHDVVKSTWVQLLVGLLAVVGIFVAAALGAALLAWAPMAGRDPVKAPGRWRSVARGMREGTRRLTALVGTRVRRFRVPSAVSTRLTDTVRHPARLVVLGFAVAVLAGSALLSLPFATESGRSAPLVTAVFTATSAVCVTGLVIEDTGTFWSGFGEAVILGLIQIGGFGIMTLASLLGLLVARRLRMRLQLGTQAETKAIGVGEVRRVVLGVVRVSLIVEAVVAAALAWRFAEGYGHSTGRALYLGVFHAISAFNNAGFGLYADSLMQFVDDPLICLPIAAAVIIGGLGFPVLFELRREFRTPRRWSIHTKITVGMTVVLLAGGWLAISVAEWSNPGTLGGLGIGGKLLAGFVAAVMPRTAGFNNLNVAEFNDVTLLIHDVLMFIGAGSAGTAGGIKVTTFALLGFVILAEVRGQPSVHALGRRLPASVQRQALTIALLSVAAVAASTVALLALTPFRLDQVLFEVTSAFATVGLSTGITAQVGTAGHVILIMLMFVGRLGPITAATALALRERTRRYELPEERPIVG</sequence>
<name>A0A1C6TPX2_9ACTN</name>
<evidence type="ECO:0000256" key="5">
    <source>
        <dbReference type="ARBA" id="ARBA00022989"/>
    </source>
</evidence>
<evidence type="ECO:0000256" key="8">
    <source>
        <dbReference type="SAM" id="Phobius"/>
    </source>
</evidence>
<keyword evidence="2" id="KW-0813">Transport</keyword>
<feature type="transmembrane region" description="Helical" evidence="8">
    <location>
        <begin position="106"/>
        <end position="126"/>
    </location>
</feature>
<evidence type="ECO:0000256" key="4">
    <source>
        <dbReference type="ARBA" id="ARBA00022692"/>
    </source>
</evidence>
<keyword evidence="10" id="KW-1185">Reference proteome</keyword>
<keyword evidence="5 8" id="KW-1133">Transmembrane helix</keyword>
<comment type="subcellular location">
    <subcellularLocation>
        <location evidence="1">Cell membrane</location>
        <topology evidence="1">Multi-pass membrane protein</topology>
    </subcellularLocation>
</comment>
<dbReference type="Proteomes" id="UP000199001">
    <property type="component" value="Unassembled WGS sequence"/>
</dbReference>
<accession>A0A1C6TPX2</accession>
<proteinExistence type="predicted"/>
<evidence type="ECO:0000256" key="7">
    <source>
        <dbReference type="ARBA" id="ARBA00023136"/>
    </source>
</evidence>
<dbReference type="Pfam" id="PF02386">
    <property type="entry name" value="TrkH"/>
    <property type="match status" value="1"/>
</dbReference>
<keyword evidence="3" id="KW-1003">Cell membrane</keyword>
<evidence type="ECO:0000256" key="3">
    <source>
        <dbReference type="ARBA" id="ARBA00022475"/>
    </source>
</evidence>
<keyword evidence="7 8" id="KW-0472">Membrane</keyword>
<feature type="transmembrane region" description="Helical" evidence="8">
    <location>
        <begin position="445"/>
        <end position="466"/>
    </location>
</feature>
<feature type="transmembrane region" description="Helical" evidence="8">
    <location>
        <begin position="351"/>
        <end position="373"/>
    </location>
</feature>
<evidence type="ECO:0000313" key="9">
    <source>
        <dbReference type="EMBL" id="SCL43846.1"/>
    </source>
</evidence>
<feature type="transmembrane region" description="Helical" evidence="8">
    <location>
        <begin position="220"/>
        <end position="243"/>
    </location>
</feature>
<feature type="transmembrane region" description="Helical" evidence="8">
    <location>
        <begin position="318"/>
        <end position="339"/>
    </location>
</feature>
<feature type="transmembrane region" description="Helical" evidence="8">
    <location>
        <begin position="286"/>
        <end position="306"/>
    </location>
</feature>
<feature type="transmembrane region" description="Helical" evidence="8">
    <location>
        <begin position="169"/>
        <end position="194"/>
    </location>
</feature>
<dbReference type="GO" id="GO:0008324">
    <property type="term" value="F:monoatomic cation transmembrane transporter activity"/>
    <property type="evidence" value="ECO:0007669"/>
    <property type="project" value="InterPro"/>
</dbReference>
<keyword evidence="6" id="KW-0406">Ion transport</keyword>
<dbReference type="AlphaFoldDB" id="A0A1C6TPX2"/>
<evidence type="ECO:0000256" key="1">
    <source>
        <dbReference type="ARBA" id="ARBA00004651"/>
    </source>
</evidence>
<dbReference type="GO" id="GO:0005886">
    <property type="term" value="C:plasma membrane"/>
    <property type="evidence" value="ECO:0007669"/>
    <property type="project" value="UniProtKB-SubCell"/>
</dbReference>
<protein>
    <submittedName>
        <fullName evidence="9">Trk-type K+ transport system, membrane component</fullName>
    </submittedName>
</protein>
<dbReference type="PANTHER" id="PTHR32024">
    <property type="entry name" value="TRK SYSTEM POTASSIUM UPTAKE PROTEIN TRKG-RELATED"/>
    <property type="match status" value="1"/>
</dbReference>
<dbReference type="STRING" id="47855.GA0070606_0037"/>
<feature type="transmembrane region" description="Helical" evidence="8">
    <location>
        <begin position="393"/>
        <end position="424"/>
    </location>
</feature>
<keyword evidence="4 8" id="KW-0812">Transmembrane</keyword>
<feature type="transmembrane region" description="Helical" evidence="8">
    <location>
        <begin position="501"/>
        <end position="523"/>
    </location>
</feature>
<reference evidence="10" key="1">
    <citation type="submission" date="2016-06" db="EMBL/GenBank/DDBJ databases">
        <authorList>
            <person name="Varghese N."/>
            <person name="Submissions Spin"/>
        </authorList>
    </citation>
    <scope>NUCLEOTIDE SEQUENCE [LARGE SCALE GENOMIC DNA]</scope>
    <source>
        <strain evidence="10">DSM 43903</strain>
    </source>
</reference>
<evidence type="ECO:0000313" key="10">
    <source>
        <dbReference type="Proteomes" id="UP000199001"/>
    </source>
</evidence>